<name>A0ABZ3H784_9BACT</name>
<dbReference type="EC" id="2.1.1.-" evidence="3"/>
<dbReference type="SUPFAM" id="SSF54197">
    <property type="entry name" value="HIT-like"/>
    <property type="match status" value="1"/>
</dbReference>
<sequence length="123" mass="13984">MKCIFCHLPENTIVDGNELVCAFYDKYPVTQLHMLIIPKRHVADYFELTQEEIAAMHDLLLCQKARLLRLDGTITGFNVGINVGADAGQTVFHVHMHLIPRRRGDMNDPKGGVRGVIPQKRKY</sequence>
<protein>
    <submittedName>
        <fullName evidence="3">HIT family protein</fullName>
        <ecNumber evidence="3">2.1.1.-</ecNumber>
    </submittedName>
</protein>
<dbReference type="InterPro" id="IPR036265">
    <property type="entry name" value="HIT-like_sf"/>
</dbReference>
<reference evidence="3 4" key="1">
    <citation type="submission" date="2024-03" db="EMBL/GenBank/DDBJ databases">
        <title>Sulfurimonas sp. HSL3-1.</title>
        <authorList>
            <person name="Wang S."/>
        </authorList>
    </citation>
    <scope>NUCLEOTIDE SEQUENCE [LARGE SCALE GENOMIC DNA]</scope>
    <source>
        <strain evidence="3 4">HSL3-1</strain>
    </source>
</reference>
<dbReference type="InterPro" id="IPR001310">
    <property type="entry name" value="Histidine_triad_HIT"/>
</dbReference>
<keyword evidence="3" id="KW-0808">Transferase</keyword>
<dbReference type="PANTHER" id="PTHR42997:SF1">
    <property type="entry name" value="AP-4-A PHOSPHORYLASE"/>
    <property type="match status" value="1"/>
</dbReference>
<dbReference type="Proteomes" id="UP001447842">
    <property type="component" value="Chromosome"/>
</dbReference>
<keyword evidence="3" id="KW-0489">Methyltransferase</keyword>
<evidence type="ECO:0000259" key="2">
    <source>
        <dbReference type="PROSITE" id="PS51084"/>
    </source>
</evidence>
<proteinExistence type="predicted"/>
<dbReference type="InterPro" id="IPR052908">
    <property type="entry name" value="AP-4-A_phosphorylase"/>
</dbReference>
<feature type="short sequence motif" description="Histidine triad motif" evidence="1">
    <location>
        <begin position="93"/>
        <end position="97"/>
    </location>
</feature>
<dbReference type="InterPro" id="IPR019808">
    <property type="entry name" value="Histidine_triad_CS"/>
</dbReference>
<dbReference type="PRINTS" id="PR00332">
    <property type="entry name" value="HISTRIAD"/>
</dbReference>
<evidence type="ECO:0000313" key="4">
    <source>
        <dbReference type="Proteomes" id="UP001447842"/>
    </source>
</evidence>
<feature type="domain" description="HIT" evidence="2">
    <location>
        <begin position="1"/>
        <end position="108"/>
    </location>
</feature>
<dbReference type="GO" id="GO:0032259">
    <property type="term" value="P:methylation"/>
    <property type="evidence" value="ECO:0007669"/>
    <property type="project" value="UniProtKB-KW"/>
</dbReference>
<dbReference type="PANTHER" id="PTHR42997">
    <property type="entry name" value="HIT FAMILY HYDROLASE"/>
    <property type="match status" value="1"/>
</dbReference>
<dbReference type="InterPro" id="IPR011146">
    <property type="entry name" value="HIT-like"/>
</dbReference>
<dbReference type="PROSITE" id="PS00892">
    <property type="entry name" value="HIT_1"/>
    <property type="match status" value="1"/>
</dbReference>
<dbReference type="Gene3D" id="3.30.428.10">
    <property type="entry name" value="HIT-like"/>
    <property type="match status" value="1"/>
</dbReference>
<dbReference type="GO" id="GO:0008168">
    <property type="term" value="F:methyltransferase activity"/>
    <property type="evidence" value="ECO:0007669"/>
    <property type="project" value="UniProtKB-KW"/>
</dbReference>
<dbReference type="Pfam" id="PF01230">
    <property type="entry name" value="HIT"/>
    <property type="match status" value="1"/>
</dbReference>
<evidence type="ECO:0000313" key="3">
    <source>
        <dbReference type="EMBL" id="XAU14396.1"/>
    </source>
</evidence>
<dbReference type="PROSITE" id="PS51084">
    <property type="entry name" value="HIT_2"/>
    <property type="match status" value="1"/>
</dbReference>
<gene>
    <name evidence="3" type="ORF">WCY31_09055</name>
</gene>
<dbReference type="EMBL" id="CP147920">
    <property type="protein sequence ID" value="XAU14396.1"/>
    <property type="molecule type" value="Genomic_DNA"/>
</dbReference>
<keyword evidence="4" id="KW-1185">Reference proteome</keyword>
<accession>A0ABZ3H784</accession>
<dbReference type="RefSeq" id="WP_345972134.1">
    <property type="nucleotide sequence ID" value="NZ_CP147920.1"/>
</dbReference>
<organism evidence="3 4">
    <name type="scientific">Sulfurimonas diazotrophicus</name>
    <dbReference type="NCBI Taxonomy" id="3131939"/>
    <lineage>
        <taxon>Bacteria</taxon>
        <taxon>Pseudomonadati</taxon>
        <taxon>Campylobacterota</taxon>
        <taxon>Epsilonproteobacteria</taxon>
        <taxon>Campylobacterales</taxon>
        <taxon>Sulfurimonadaceae</taxon>
        <taxon>Sulfurimonas</taxon>
    </lineage>
</organism>
<evidence type="ECO:0000256" key="1">
    <source>
        <dbReference type="PROSITE-ProRule" id="PRU00464"/>
    </source>
</evidence>